<evidence type="ECO:0000256" key="6">
    <source>
        <dbReference type="ARBA" id="ARBA00023146"/>
    </source>
</evidence>
<proteinExistence type="inferred from homology"/>
<evidence type="ECO:0000256" key="2">
    <source>
        <dbReference type="ARBA" id="ARBA00022598"/>
    </source>
</evidence>
<accession>A0A0Q9Y9H8</accession>
<comment type="function">
    <text evidence="7">Catalyzes the attachment of glutamate to tRNA(Glu) in a two-step reaction: glutamate is first activated by ATP to form Glu-AMP and then transferred to the acceptor end of tRNA(Glu).</text>
</comment>
<dbReference type="GO" id="GO:0006424">
    <property type="term" value="P:glutamyl-tRNA aminoacylation"/>
    <property type="evidence" value="ECO:0007669"/>
    <property type="project" value="UniProtKB-UniRule"/>
</dbReference>
<name>A0A0Q9Y9H8_9GAMM</name>
<dbReference type="InterPro" id="IPR045462">
    <property type="entry name" value="aa-tRNA-synth_I_cd-bd"/>
</dbReference>
<keyword evidence="2 7" id="KW-0436">Ligase</keyword>
<dbReference type="SUPFAM" id="SSF48163">
    <property type="entry name" value="An anticodon-binding domain of class I aminoacyl-tRNA synthetases"/>
    <property type="match status" value="1"/>
</dbReference>
<feature type="short sequence motif" description="'HIGH' region" evidence="7">
    <location>
        <begin position="13"/>
        <end position="23"/>
    </location>
</feature>
<dbReference type="GO" id="GO:0005829">
    <property type="term" value="C:cytosol"/>
    <property type="evidence" value="ECO:0007669"/>
    <property type="project" value="TreeGrafter"/>
</dbReference>
<dbReference type="STRING" id="437022.CC99x_02373"/>
<evidence type="ECO:0000313" key="10">
    <source>
        <dbReference type="EMBL" id="KRG17405.1"/>
    </source>
</evidence>
<dbReference type="OrthoDB" id="9807503at2"/>
<keyword evidence="6 7" id="KW-0030">Aminoacyl-tRNA synthetase</keyword>
<keyword evidence="4 7" id="KW-0067">ATP-binding</keyword>
<dbReference type="GO" id="GO:0005524">
    <property type="term" value="F:ATP binding"/>
    <property type="evidence" value="ECO:0007669"/>
    <property type="project" value="UniProtKB-UniRule"/>
</dbReference>
<dbReference type="InterPro" id="IPR001412">
    <property type="entry name" value="aa-tRNA-synth_I_CS"/>
</dbReference>
<dbReference type="EC" id="6.1.1.17" evidence="7"/>
<dbReference type="PANTHER" id="PTHR43311">
    <property type="entry name" value="GLUTAMATE--TRNA LIGASE"/>
    <property type="match status" value="1"/>
</dbReference>
<reference evidence="11" key="2">
    <citation type="journal article" date="2016" name="Genome Announc.">
        <title>Draft Genome Sequences of Two Novel Amoeba-Resistant Intranuclear Bacteria, 'Candidatus Berkiella cookevillensis' and 'Candidatus Berkiella aquae'.</title>
        <authorList>
            <person name="Mehari Y.T."/>
            <person name="Arivett B.A."/>
            <person name="Farone A.L."/>
            <person name="Gunderson J.H."/>
            <person name="Farone M.B."/>
        </authorList>
    </citation>
    <scope>NUCLEOTIDE SEQUENCE</scope>
    <source>
        <strain evidence="11">CC99</strain>
    </source>
</reference>
<dbReference type="HAMAP" id="MF_00022">
    <property type="entry name" value="Glu_tRNA_synth_type1"/>
    <property type="match status" value="1"/>
</dbReference>
<dbReference type="NCBIfam" id="TIGR00464">
    <property type="entry name" value="gltX_bact"/>
    <property type="match status" value="1"/>
</dbReference>
<gene>
    <name evidence="10" type="primary">gltX1</name>
    <name evidence="7 11" type="synonym">gltX</name>
    <name evidence="11" type="ORF">CC99x_007615</name>
    <name evidence="10" type="ORF">CC99x_02373</name>
</gene>
<evidence type="ECO:0000256" key="7">
    <source>
        <dbReference type="HAMAP-Rule" id="MF_00022"/>
    </source>
</evidence>
<protein>
    <recommendedName>
        <fullName evidence="7">Glutamate--tRNA ligase</fullName>
        <ecNumber evidence="7">6.1.1.17</ecNumber>
    </recommendedName>
    <alternativeName>
        <fullName evidence="7">Glutamyl-tRNA synthetase</fullName>
        <shortName evidence="7">GluRS</shortName>
    </alternativeName>
</protein>
<dbReference type="InterPro" id="IPR049940">
    <property type="entry name" value="GluQ/Sye"/>
</dbReference>
<feature type="short sequence motif" description="'KMSKS' region" evidence="7">
    <location>
        <begin position="259"/>
        <end position="263"/>
    </location>
</feature>
<feature type="binding site" evidence="7">
    <location>
        <position position="142"/>
    </location>
    <ligand>
        <name>Zn(2+)</name>
        <dbReference type="ChEBI" id="CHEBI:29105"/>
    </ligand>
</feature>
<feature type="domain" description="Aminoacyl-tRNA synthetase class I anticodon-binding" evidence="9">
    <location>
        <begin position="387"/>
        <end position="469"/>
    </location>
</feature>
<dbReference type="PRINTS" id="PR00987">
    <property type="entry name" value="TRNASYNTHGLU"/>
</dbReference>
<comment type="subunit">
    <text evidence="7">Monomer.</text>
</comment>
<dbReference type="InterPro" id="IPR000924">
    <property type="entry name" value="Glu/Gln-tRNA-synth"/>
</dbReference>
<keyword evidence="7" id="KW-0963">Cytoplasm</keyword>
<feature type="binding site" evidence="7">
    <location>
        <position position="115"/>
    </location>
    <ligand>
        <name>Zn(2+)</name>
        <dbReference type="ChEBI" id="CHEBI:29105"/>
    </ligand>
</feature>
<feature type="binding site" evidence="7">
    <location>
        <position position="117"/>
    </location>
    <ligand>
        <name>Zn(2+)</name>
        <dbReference type="ChEBI" id="CHEBI:29105"/>
    </ligand>
</feature>
<sequence length="482" mass="54506">MTNKVTIRSRFTPSPTGLMHLGNLRTALFSYLFAKSQQAAGEKSAFLLRIEDTDAARSKDEYTQALINDLHWLGMDWEEGPKAGESTGEYFQSQRGEIYETYYQQLLKQGDAFWCYCTEAELSLQRKAQLQAGAAPRYAGTCRHLTESQIAKKQALGIKPALRFKVADAGEIRFNDLIQGPKLFNCADLGDFIIQKQDGSASFMFCNAVDDALMEVTHVLRGEDHLTNTPRQLIILQALGLKAPHYAHMALILGFDGKPLSKRNGSHSIRELRDGGYLQLAILNYLARLGHNITDNSYLSLDELGKAFALGNINKSAARYDEMQLNNWQKIAVEKADIATQIEWLEKNNVHVQQAEKLLDVVKGNISFPKDVEFWSQRLNNQDSLEYSQEAKGYLSKIDTKFWTCLKDYLKTDAISYSALIEALKKEGFNGKALFMPLRAIFTGETHGPELQKIFDFLGKDALIQRVELAQRKFMIRQQFMG</sequence>
<dbReference type="Pfam" id="PF00749">
    <property type="entry name" value="tRNA-synt_1c"/>
    <property type="match status" value="1"/>
</dbReference>
<evidence type="ECO:0000256" key="4">
    <source>
        <dbReference type="ARBA" id="ARBA00022840"/>
    </source>
</evidence>
<evidence type="ECO:0000313" key="12">
    <source>
        <dbReference type="Proteomes" id="UP000051494"/>
    </source>
</evidence>
<comment type="caution">
    <text evidence="10">The sequence shown here is derived from an EMBL/GenBank/DDBJ whole genome shotgun (WGS) entry which is preliminary data.</text>
</comment>
<dbReference type="SUPFAM" id="SSF52374">
    <property type="entry name" value="Nucleotidylyl transferase"/>
    <property type="match status" value="1"/>
</dbReference>
<evidence type="ECO:0000256" key="1">
    <source>
        <dbReference type="ARBA" id="ARBA00007894"/>
    </source>
</evidence>
<dbReference type="InterPro" id="IPR014729">
    <property type="entry name" value="Rossmann-like_a/b/a_fold"/>
</dbReference>
<dbReference type="AlphaFoldDB" id="A0A0Q9Y9H8"/>
<dbReference type="GO" id="GO:0008270">
    <property type="term" value="F:zinc ion binding"/>
    <property type="evidence" value="ECO:0007669"/>
    <property type="project" value="UniProtKB-UniRule"/>
</dbReference>
<evidence type="ECO:0000259" key="8">
    <source>
        <dbReference type="Pfam" id="PF00749"/>
    </source>
</evidence>
<dbReference type="Gene3D" id="1.10.10.350">
    <property type="match status" value="1"/>
</dbReference>
<comment type="catalytic activity">
    <reaction evidence="7">
        <text>tRNA(Glu) + L-glutamate + ATP = L-glutamyl-tRNA(Glu) + AMP + diphosphate</text>
        <dbReference type="Rhea" id="RHEA:23540"/>
        <dbReference type="Rhea" id="RHEA-COMP:9663"/>
        <dbReference type="Rhea" id="RHEA-COMP:9680"/>
        <dbReference type="ChEBI" id="CHEBI:29985"/>
        <dbReference type="ChEBI" id="CHEBI:30616"/>
        <dbReference type="ChEBI" id="CHEBI:33019"/>
        <dbReference type="ChEBI" id="CHEBI:78442"/>
        <dbReference type="ChEBI" id="CHEBI:78520"/>
        <dbReference type="ChEBI" id="CHEBI:456215"/>
        <dbReference type="EC" id="6.1.1.17"/>
    </reaction>
</comment>
<dbReference type="PANTHER" id="PTHR43311:SF2">
    <property type="entry name" value="GLUTAMATE--TRNA LIGASE, MITOCHONDRIAL-RELATED"/>
    <property type="match status" value="1"/>
</dbReference>
<dbReference type="Proteomes" id="UP000051494">
    <property type="component" value="Unassembled WGS sequence"/>
</dbReference>
<evidence type="ECO:0000256" key="5">
    <source>
        <dbReference type="ARBA" id="ARBA00022917"/>
    </source>
</evidence>
<dbReference type="InterPro" id="IPR020058">
    <property type="entry name" value="Glu/Gln-tRNA-synth_Ib_cat-dom"/>
</dbReference>
<evidence type="ECO:0000259" key="9">
    <source>
        <dbReference type="Pfam" id="PF19269"/>
    </source>
</evidence>
<feature type="domain" description="Glutamyl/glutaminyl-tRNA synthetase class Ib catalytic" evidence="8">
    <location>
        <begin position="7"/>
        <end position="326"/>
    </location>
</feature>
<dbReference type="EMBL" id="LKHV02000001">
    <property type="protein sequence ID" value="MCS5708770.1"/>
    <property type="molecule type" value="Genomic_DNA"/>
</dbReference>
<keyword evidence="7" id="KW-0479">Metal-binding</keyword>
<dbReference type="Pfam" id="PF19269">
    <property type="entry name" value="Anticodon_2"/>
    <property type="match status" value="1"/>
</dbReference>
<keyword evidence="12" id="KW-1185">Reference proteome</keyword>
<dbReference type="EMBL" id="LKHV01000017">
    <property type="protein sequence ID" value="KRG17405.1"/>
    <property type="molecule type" value="Genomic_DNA"/>
</dbReference>
<dbReference type="GO" id="GO:0000049">
    <property type="term" value="F:tRNA binding"/>
    <property type="evidence" value="ECO:0007669"/>
    <property type="project" value="InterPro"/>
</dbReference>
<comment type="subcellular location">
    <subcellularLocation>
        <location evidence="7">Cytoplasm</location>
    </subcellularLocation>
</comment>
<reference evidence="11" key="3">
    <citation type="submission" date="2021-06" db="EMBL/GenBank/DDBJ databases">
        <title>Genomic Description and Analysis of Intracellular Bacteria, Candidatus Berkiella cookevillensis and Candidatus Berkiella aquae.</title>
        <authorList>
            <person name="Kidane D.T."/>
            <person name="Mehari Y.T."/>
            <person name="Rice F.C."/>
            <person name="Arivett B.A."/>
            <person name="Farone A.L."/>
            <person name="Berk S.G."/>
            <person name="Farone M.B."/>
        </authorList>
    </citation>
    <scope>NUCLEOTIDE SEQUENCE</scope>
    <source>
        <strain evidence="11">CC99</strain>
    </source>
</reference>
<organism evidence="10">
    <name type="scientific">Candidatus Berkiella cookevillensis</name>
    <dbReference type="NCBI Taxonomy" id="437022"/>
    <lineage>
        <taxon>Bacteria</taxon>
        <taxon>Pseudomonadati</taxon>
        <taxon>Pseudomonadota</taxon>
        <taxon>Gammaproteobacteria</taxon>
        <taxon>Candidatus Berkiellales</taxon>
        <taxon>Candidatus Berkiellaceae</taxon>
        <taxon>Candidatus Berkiella</taxon>
    </lineage>
</organism>
<feature type="binding site" evidence="7">
    <location>
        <position position="262"/>
    </location>
    <ligand>
        <name>ATP</name>
        <dbReference type="ChEBI" id="CHEBI:30616"/>
    </ligand>
</feature>
<dbReference type="GO" id="GO:0004818">
    <property type="term" value="F:glutamate-tRNA ligase activity"/>
    <property type="evidence" value="ECO:0007669"/>
    <property type="project" value="UniProtKB-UniRule"/>
</dbReference>
<dbReference type="InterPro" id="IPR008925">
    <property type="entry name" value="aa_tRNA-synth_I_cd-bd_sf"/>
</dbReference>
<dbReference type="PROSITE" id="PS00178">
    <property type="entry name" value="AA_TRNA_LIGASE_I"/>
    <property type="match status" value="1"/>
</dbReference>
<comment type="cofactor">
    <cofactor evidence="7">
        <name>Zn(2+)</name>
        <dbReference type="ChEBI" id="CHEBI:29105"/>
    </cofactor>
    <text evidence="7">Binds 1 zinc ion per subunit.</text>
</comment>
<evidence type="ECO:0000256" key="3">
    <source>
        <dbReference type="ARBA" id="ARBA00022741"/>
    </source>
</evidence>
<dbReference type="InterPro" id="IPR020751">
    <property type="entry name" value="aa-tRNA-synth_I_codon-bd_sub2"/>
</dbReference>
<keyword evidence="5 7" id="KW-0648">Protein biosynthesis</keyword>
<keyword evidence="7" id="KW-0862">Zinc</keyword>
<reference evidence="10" key="1">
    <citation type="submission" date="2015-09" db="EMBL/GenBank/DDBJ databases">
        <title>Draft Genome Sequences of Two Novel Amoeba-resistant Intranuclear Bacteria, Candidatus Berkiella cookevillensis and Candidatus Berkiella aquae.</title>
        <authorList>
            <person name="Mehari Y.T."/>
            <person name="Arivett B.A."/>
            <person name="Farone A.L."/>
            <person name="Gunderson J.H."/>
            <person name="Farone M.B."/>
        </authorList>
    </citation>
    <scope>NUCLEOTIDE SEQUENCE [LARGE SCALE GENOMIC DNA]</scope>
    <source>
        <strain evidence="10">CC99</strain>
    </source>
</reference>
<dbReference type="Gene3D" id="3.40.50.620">
    <property type="entry name" value="HUPs"/>
    <property type="match status" value="1"/>
</dbReference>
<dbReference type="InterPro" id="IPR004527">
    <property type="entry name" value="Glu-tRNA-ligase_bac/mito"/>
</dbReference>
<evidence type="ECO:0000313" key="11">
    <source>
        <dbReference type="EMBL" id="MCS5708770.1"/>
    </source>
</evidence>
<feature type="binding site" evidence="7">
    <location>
        <position position="144"/>
    </location>
    <ligand>
        <name>Zn(2+)</name>
        <dbReference type="ChEBI" id="CHEBI:29105"/>
    </ligand>
</feature>
<dbReference type="RefSeq" id="WP_057625463.1">
    <property type="nucleotide sequence ID" value="NZ_LKHV02000001.1"/>
</dbReference>
<comment type="similarity">
    <text evidence="1 7">Belongs to the class-I aminoacyl-tRNA synthetase family. Glutamate--tRNA ligase type 1 subfamily.</text>
</comment>
<keyword evidence="3 7" id="KW-0547">Nucleotide-binding</keyword>
<dbReference type="PATRIC" id="fig|1590042.3.peg.2431"/>